<comment type="caution">
    <text evidence="1">The sequence shown here is derived from an EMBL/GenBank/DDBJ whole genome shotgun (WGS) entry which is preliminary data.</text>
</comment>
<keyword evidence="2" id="KW-1185">Reference proteome</keyword>
<sequence length="145" mass="16827">MVWRYRGFIGHLKQNVPGVVAIHCVIHRQDLVAKNLNGSLHESLQFVINTINRSNALNTRLFAQLCEEHDEPFHQLLLHTEVRWLSKGLGWTRIFSLFETVLEFLDSQDTILRGNLINRKTDIAYLTDLFSKFNDVNLQLQGDRA</sequence>
<dbReference type="PANTHER" id="PTHR45913:SF22">
    <property type="entry name" value="SCAN BOX DOMAIN-CONTAINING PROTEIN"/>
    <property type="match status" value="1"/>
</dbReference>
<reference evidence="1" key="1">
    <citation type="submission" date="2020-08" db="EMBL/GenBank/DDBJ databases">
        <title>Multicomponent nature underlies the extraordinary mechanical properties of spider dragline silk.</title>
        <authorList>
            <person name="Kono N."/>
            <person name="Nakamura H."/>
            <person name="Mori M."/>
            <person name="Yoshida Y."/>
            <person name="Ohtoshi R."/>
            <person name="Malay A.D."/>
            <person name="Moran D.A.P."/>
            <person name="Tomita M."/>
            <person name="Numata K."/>
            <person name="Arakawa K."/>
        </authorList>
    </citation>
    <scope>NUCLEOTIDE SEQUENCE</scope>
</reference>
<dbReference type="EMBL" id="BMAU01021359">
    <property type="protein sequence ID" value="GFY21936.1"/>
    <property type="molecule type" value="Genomic_DNA"/>
</dbReference>
<protein>
    <submittedName>
        <fullName evidence="1">SCAN domain-containing protein 3</fullName>
    </submittedName>
</protein>
<dbReference type="Proteomes" id="UP000887159">
    <property type="component" value="Unassembled WGS sequence"/>
</dbReference>
<evidence type="ECO:0000313" key="2">
    <source>
        <dbReference type="Proteomes" id="UP000887159"/>
    </source>
</evidence>
<accession>A0A8X6T773</accession>
<proteinExistence type="predicted"/>
<name>A0A8X6T773_TRICX</name>
<organism evidence="1 2">
    <name type="scientific">Trichonephila clavipes</name>
    <name type="common">Golden silk orbweaver</name>
    <name type="synonym">Nephila clavipes</name>
    <dbReference type="NCBI Taxonomy" id="2585209"/>
    <lineage>
        <taxon>Eukaryota</taxon>
        <taxon>Metazoa</taxon>
        <taxon>Ecdysozoa</taxon>
        <taxon>Arthropoda</taxon>
        <taxon>Chelicerata</taxon>
        <taxon>Arachnida</taxon>
        <taxon>Araneae</taxon>
        <taxon>Araneomorphae</taxon>
        <taxon>Entelegynae</taxon>
        <taxon>Araneoidea</taxon>
        <taxon>Nephilidae</taxon>
        <taxon>Trichonephila</taxon>
    </lineage>
</organism>
<gene>
    <name evidence="1" type="primary">ZBED9</name>
    <name evidence="1" type="ORF">TNCV_3295801</name>
</gene>
<evidence type="ECO:0000313" key="1">
    <source>
        <dbReference type="EMBL" id="GFY21936.1"/>
    </source>
</evidence>
<dbReference type="AlphaFoldDB" id="A0A8X6T773"/>
<dbReference type="PANTHER" id="PTHR45913">
    <property type="entry name" value="EPM2A-INTERACTING PROTEIN 1"/>
    <property type="match status" value="1"/>
</dbReference>